<evidence type="ECO:0000256" key="5">
    <source>
        <dbReference type="ARBA" id="ARBA00023274"/>
    </source>
</evidence>
<dbReference type="GO" id="GO:1990904">
    <property type="term" value="C:ribonucleoprotein complex"/>
    <property type="evidence" value="ECO:0007669"/>
    <property type="project" value="UniProtKB-KW"/>
</dbReference>
<reference evidence="8" key="1">
    <citation type="journal article" date="2017" name="J. Phycol.">
        <title>Analysis of chloroplast genomes and a supermatrix inform reclassification of the Rhodomelaceae (Rhodophyta).</title>
        <authorList>
            <person name="Diaz-Tapia P."/>
            <person name="Maggs C.A."/>
            <person name="West J.A."/>
            <person name="Verbruggen H."/>
        </authorList>
    </citation>
    <scope>NUCLEOTIDE SEQUENCE</scope>
    <source>
        <strain evidence="8">PD1820</strain>
    </source>
</reference>
<proteinExistence type="inferred from homology"/>
<evidence type="ECO:0000256" key="1">
    <source>
        <dbReference type="ARBA" id="ARBA00006700"/>
    </source>
</evidence>
<keyword evidence="4 7" id="KW-0689">Ribosomal protein</keyword>
<dbReference type="HAMAP" id="MF_01369_B">
    <property type="entry name" value="Ribosomal_uL23_B"/>
    <property type="match status" value="1"/>
</dbReference>
<dbReference type="SUPFAM" id="SSF54189">
    <property type="entry name" value="Ribosomal proteins S24e, L23 and L15e"/>
    <property type="match status" value="1"/>
</dbReference>
<keyword evidence="2 7" id="KW-0699">rRNA-binding</keyword>
<dbReference type="GO" id="GO:0003735">
    <property type="term" value="F:structural constituent of ribosome"/>
    <property type="evidence" value="ECO:0007669"/>
    <property type="project" value="InterPro"/>
</dbReference>
<dbReference type="EMBL" id="MF101465">
    <property type="protein sequence ID" value="ARW69576.1"/>
    <property type="molecule type" value="Genomic_DNA"/>
</dbReference>
<dbReference type="PANTHER" id="PTHR11620">
    <property type="entry name" value="60S RIBOSOMAL PROTEIN L23A"/>
    <property type="match status" value="1"/>
</dbReference>
<dbReference type="GeneID" id="33362268"/>
<protein>
    <recommendedName>
        <fullName evidence="6 7">Large ribosomal subunit protein uL23c</fullName>
    </recommendedName>
</protein>
<keyword evidence="5 7" id="KW-0687">Ribonucleoprotein</keyword>
<dbReference type="InterPro" id="IPR012678">
    <property type="entry name" value="Ribosomal_uL23/eL15/eS24_sf"/>
</dbReference>
<keyword evidence="8" id="KW-0150">Chloroplast</keyword>
<dbReference type="GO" id="GO:0009507">
    <property type="term" value="C:chloroplast"/>
    <property type="evidence" value="ECO:0007669"/>
    <property type="project" value="UniProtKB-SubCell"/>
</dbReference>
<dbReference type="NCBIfam" id="NF004363">
    <property type="entry name" value="PRK05738.2-4"/>
    <property type="match status" value="1"/>
</dbReference>
<dbReference type="GO" id="GO:0005840">
    <property type="term" value="C:ribosome"/>
    <property type="evidence" value="ECO:0007669"/>
    <property type="project" value="UniProtKB-KW"/>
</dbReference>
<organism evidence="8">
    <name type="scientific">Digenea simplex</name>
    <name type="common">Marine red alga</name>
    <name type="synonym">Conferva simplex</name>
    <dbReference type="NCBI Taxonomy" id="945030"/>
    <lineage>
        <taxon>Eukaryota</taxon>
        <taxon>Rhodophyta</taxon>
        <taxon>Florideophyceae</taxon>
        <taxon>Rhodymeniophycidae</taxon>
        <taxon>Ceramiales</taxon>
        <taxon>Rhodomelaceae</taxon>
        <taxon>Polysiphonioideae</taxon>
        <taxon>Digenea</taxon>
    </lineage>
</organism>
<comment type="subcellular location">
    <subcellularLocation>
        <location evidence="7">Plastid</location>
        <location evidence="7">Chloroplast</location>
    </subcellularLocation>
</comment>
<dbReference type="AlphaFoldDB" id="A0A1Z1MUD4"/>
<dbReference type="InterPro" id="IPR012677">
    <property type="entry name" value="Nucleotide-bd_a/b_plait_sf"/>
</dbReference>
<geneLocation type="chloroplast" evidence="8"/>
<dbReference type="InterPro" id="IPR013025">
    <property type="entry name" value="Ribosomal_uL23-like"/>
</dbReference>
<comment type="subunit">
    <text evidence="7">Part of the 50S ribosomal subunit.</text>
</comment>
<comment type="similarity">
    <text evidence="1 7">Belongs to the universal ribosomal protein uL23 family.</text>
</comment>
<gene>
    <name evidence="7 8" type="primary">rpl23</name>
</gene>
<comment type="function">
    <text evidence="7">Binds to 23S rRNA.</text>
</comment>
<evidence type="ECO:0000256" key="2">
    <source>
        <dbReference type="ARBA" id="ARBA00022730"/>
    </source>
</evidence>
<evidence type="ECO:0000256" key="6">
    <source>
        <dbReference type="ARBA" id="ARBA00035287"/>
    </source>
</evidence>
<dbReference type="Gene3D" id="3.30.70.330">
    <property type="match status" value="1"/>
</dbReference>
<dbReference type="Pfam" id="PF00276">
    <property type="entry name" value="Ribosomal_L23"/>
    <property type="match status" value="1"/>
</dbReference>
<dbReference type="FunFam" id="3.30.70.330:FF:000001">
    <property type="entry name" value="50S ribosomal protein L23"/>
    <property type="match status" value="1"/>
</dbReference>
<evidence type="ECO:0000256" key="3">
    <source>
        <dbReference type="ARBA" id="ARBA00022884"/>
    </source>
</evidence>
<keyword evidence="8" id="KW-0934">Plastid</keyword>
<dbReference type="GO" id="GO:0006412">
    <property type="term" value="P:translation"/>
    <property type="evidence" value="ECO:0007669"/>
    <property type="project" value="UniProtKB-UniRule"/>
</dbReference>
<dbReference type="GO" id="GO:0019843">
    <property type="term" value="F:rRNA binding"/>
    <property type="evidence" value="ECO:0007669"/>
    <property type="project" value="UniProtKB-UniRule"/>
</dbReference>
<evidence type="ECO:0000313" key="8">
    <source>
        <dbReference type="EMBL" id="ARW69576.1"/>
    </source>
</evidence>
<keyword evidence="3 7" id="KW-0694">RNA-binding</keyword>
<evidence type="ECO:0000256" key="7">
    <source>
        <dbReference type="HAMAP-Rule" id="MF_01369"/>
    </source>
</evidence>
<sequence>MVKRKNLQKIIDIIKYPIITDKTTRNIENNVYSFKVDKKSSKVEIKQAIEYIFDVKVKKVNTINYIRKTKTVGKFRGYKSGYKKAIVKLDQEYTINLFENT</sequence>
<name>A0A1Z1MUD4_DIGSM</name>
<accession>A0A1Z1MUD4</accession>
<evidence type="ECO:0000256" key="4">
    <source>
        <dbReference type="ARBA" id="ARBA00022980"/>
    </source>
</evidence>
<dbReference type="RefSeq" id="YP_009399757.1">
    <property type="nucleotide sequence ID" value="NC_035298.1"/>
</dbReference>